<comment type="subunit">
    <text evidence="5">Part of the 30S ribosomal subunit. Contacts proteins S5 and S12.</text>
</comment>
<keyword evidence="5" id="KW-0699">rRNA-binding</keyword>
<evidence type="ECO:0000256" key="6">
    <source>
        <dbReference type="RuleBase" id="RU003660"/>
    </source>
</evidence>
<keyword evidence="5" id="KW-0694">RNA-binding</keyword>
<dbReference type="GO" id="GO:0005737">
    <property type="term" value="C:cytoplasm"/>
    <property type="evidence" value="ECO:0007669"/>
    <property type="project" value="UniProtKB-ARBA"/>
</dbReference>
<evidence type="ECO:0000256" key="5">
    <source>
        <dbReference type="HAMAP-Rule" id="MF_01302"/>
    </source>
</evidence>
<comment type="caution">
    <text evidence="7">The sequence shown here is derived from an EMBL/GenBank/DDBJ whole genome shotgun (WGS) entry which is preliminary data.</text>
</comment>
<dbReference type="GO" id="GO:0019843">
    <property type="term" value="F:rRNA binding"/>
    <property type="evidence" value="ECO:0007669"/>
    <property type="project" value="UniProtKB-UniRule"/>
</dbReference>
<dbReference type="NCBIfam" id="NF001109">
    <property type="entry name" value="PRK00136.1"/>
    <property type="match status" value="1"/>
</dbReference>
<dbReference type="PANTHER" id="PTHR11758">
    <property type="entry name" value="40S RIBOSOMAL PROTEIN S15A"/>
    <property type="match status" value="1"/>
</dbReference>
<dbReference type="GO" id="GO:0006412">
    <property type="term" value="P:translation"/>
    <property type="evidence" value="ECO:0007669"/>
    <property type="project" value="UniProtKB-UniRule"/>
</dbReference>
<evidence type="ECO:0000313" key="8">
    <source>
        <dbReference type="Proteomes" id="UP000177325"/>
    </source>
</evidence>
<dbReference type="Proteomes" id="UP000177325">
    <property type="component" value="Unassembled WGS sequence"/>
</dbReference>
<protein>
    <recommendedName>
        <fullName evidence="4 5">Small ribosomal subunit protein uS8</fullName>
    </recommendedName>
</protein>
<accession>A0A1F6FFT9</accession>
<evidence type="ECO:0000256" key="1">
    <source>
        <dbReference type="ARBA" id="ARBA00006471"/>
    </source>
</evidence>
<dbReference type="InterPro" id="IPR000630">
    <property type="entry name" value="Ribosomal_uS8"/>
</dbReference>
<dbReference type="STRING" id="1798525.A3G90_01370"/>
<dbReference type="Gene3D" id="3.30.1370.30">
    <property type="match status" value="1"/>
</dbReference>
<organism evidence="7 8">
    <name type="scientific">Candidatus Kaiserbacteria bacterium RIFCSPLOWO2_12_FULL_45_26</name>
    <dbReference type="NCBI Taxonomy" id="1798525"/>
    <lineage>
        <taxon>Bacteria</taxon>
        <taxon>Candidatus Kaiseribacteriota</taxon>
    </lineage>
</organism>
<dbReference type="GO" id="GO:0003735">
    <property type="term" value="F:structural constituent of ribosome"/>
    <property type="evidence" value="ECO:0007669"/>
    <property type="project" value="InterPro"/>
</dbReference>
<dbReference type="GO" id="GO:0005840">
    <property type="term" value="C:ribosome"/>
    <property type="evidence" value="ECO:0007669"/>
    <property type="project" value="UniProtKB-KW"/>
</dbReference>
<evidence type="ECO:0000256" key="2">
    <source>
        <dbReference type="ARBA" id="ARBA00022980"/>
    </source>
</evidence>
<dbReference type="InterPro" id="IPR035987">
    <property type="entry name" value="Ribosomal_uS8_sf"/>
</dbReference>
<evidence type="ECO:0000313" key="7">
    <source>
        <dbReference type="EMBL" id="OGG84718.1"/>
    </source>
</evidence>
<dbReference type="Gene3D" id="3.30.1490.10">
    <property type="match status" value="1"/>
</dbReference>
<name>A0A1F6FFT9_9BACT</name>
<sequence length="133" mass="14729">MMVGDTIGDFIIRLKNAGMVGKKEVSVPYSKLRHAIADKLVAAGYIEKAEQQGKKDKVQKTLAVTLKYEGGKHRINGVKRVSKPGRRLYTKVADIHRVKFGNGHMILSTPAGILTNEEARTQNVGGEQLFIIW</sequence>
<gene>
    <name evidence="5" type="primary">rpsH</name>
    <name evidence="7" type="ORF">A3G90_01370</name>
</gene>
<dbReference type="AlphaFoldDB" id="A0A1F6FFT9"/>
<dbReference type="InterPro" id="IPR047863">
    <property type="entry name" value="Ribosomal_uS8_CS"/>
</dbReference>
<comment type="similarity">
    <text evidence="1 5 6">Belongs to the universal ribosomal protein uS8 family.</text>
</comment>
<dbReference type="FunFam" id="3.30.1490.10:FF:000001">
    <property type="entry name" value="30S ribosomal protein S8"/>
    <property type="match status" value="1"/>
</dbReference>
<dbReference type="EMBL" id="MFMM01000001">
    <property type="protein sequence ID" value="OGG84718.1"/>
    <property type="molecule type" value="Genomic_DNA"/>
</dbReference>
<keyword evidence="2 5" id="KW-0689">Ribosomal protein</keyword>
<comment type="function">
    <text evidence="5">One of the primary rRNA binding proteins, it binds directly to 16S rRNA central domain where it helps coordinate assembly of the platform of the 30S subunit.</text>
</comment>
<dbReference type="GO" id="GO:1990904">
    <property type="term" value="C:ribonucleoprotein complex"/>
    <property type="evidence" value="ECO:0007669"/>
    <property type="project" value="UniProtKB-KW"/>
</dbReference>
<reference evidence="7 8" key="1">
    <citation type="journal article" date="2016" name="Nat. Commun.">
        <title>Thousands of microbial genomes shed light on interconnected biogeochemical processes in an aquifer system.</title>
        <authorList>
            <person name="Anantharaman K."/>
            <person name="Brown C.T."/>
            <person name="Hug L.A."/>
            <person name="Sharon I."/>
            <person name="Castelle C.J."/>
            <person name="Probst A.J."/>
            <person name="Thomas B.C."/>
            <person name="Singh A."/>
            <person name="Wilkins M.J."/>
            <person name="Karaoz U."/>
            <person name="Brodie E.L."/>
            <person name="Williams K.H."/>
            <person name="Hubbard S.S."/>
            <person name="Banfield J.F."/>
        </authorList>
    </citation>
    <scope>NUCLEOTIDE SEQUENCE [LARGE SCALE GENOMIC DNA]</scope>
</reference>
<dbReference type="HAMAP" id="MF_01302_B">
    <property type="entry name" value="Ribosomal_uS8_B"/>
    <property type="match status" value="1"/>
</dbReference>
<dbReference type="Pfam" id="PF00410">
    <property type="entry name" value="Ribosomal_S8"/>
    <property type="match status" value="1"/>
</dbReference>
<keyword evidence="3 5" id="KW-0687">Ribonucleoprotein</keyword>
<evidence type="ECO:0000256" key="4">
    <source>
        <dbReference type="ARBA" id="ARBA00035258"/>
    </source>
</evidence>
<evidence type="ECO:0000256" key="3">
    <source>
        <dbReference type="ARBA" id="ARBA00023274"/>
    </source>
</evidence>
<dbReference type="PROSITE" id="PS00053">
    <property type="entry name" value="RIBOSOMAL_S8"/>
    <property type="match status" value="1"/>
</dbReference>
<proteinExistence type="inferred from homology"/>
<dbReference type="SUPFAM" id="SSF56047">
    <property type="entry name" value="Ribosomal protein S8"/>
    <property type="match status" value="1"/>
</dbReference>